<organism evidence="1 2">
    <name type="scientific">Paragonimus skrjabini miyazakii</name>
    <dbReference type="NCBI Taxonomy" id="59628"/>
    <lineage>
        <taxon>Eukaryota</taxon>
        <taxon>Metazoa</taxon>
        <taxon>Spiralia</taxon>
        <taxon>Lophotrochozoa</taxon>
        <taxon>Platyhelminthes</taxon>
        <taxon>Trematoda</taxon>
        <taxon>Digenea</taxon>
        <taxon>Plagiorchiida</taxon>
        <taxon>Troglotremata</taxon>
        <taxon>Troglotrematidae</taxon>
        <taxon>Paragonimus</taxon>
    </lineage>
</organism>
<proteinExistence type="predicted"/>
<sequence length="116" mass="13249">MHSGVKDREEASPERVDQNMVTEITICLLSVITLVELKTNDYTTEIRADLYTCVRRYAPLCNISASLTDVAKHNKCSKCTDCKRQSESCLLSKLKENKYRGSNQVKAYIKSLTRRQ</sequence>
<accession>A0A8S9YYR5</accession>
<reference evidence="1" key="1">
    <citation type="submission" date="2019-07" db="EMBL/GenBank/DDBJ databases">
        <title>Annotation for the trematode Paragonimus miyazaki's.</title>
        <authorList>
            <person name="Choi Y.-J."/>
        </authorList>
    </citation>
    <scope>NUCLEOTIDE SEQUENCE</scope>
    <source>
        <strain evidence="1">Japan</strain>
    </source>
</reference>
<dbReference type="AlphaFoldDB" id="A0A8S9YYR5"/>
<comment type="caution">
    <text evidence="1">The sequence shown here is derived from an EMBL/GenBank/DDBJ whole genome shotgun (WGS) entry which is preliminary data.</text>
</comment>
<gene>
    <name evidence="1" type="ORF">EG68_04798</name>
</gene>
<dbReference type="Proteomes" id="UP000822476">
    <property type="component" value="Unassembled WGS sequence"/>
</dbReference>
<evidence type="ECO:0000313" key="2">
    <source>
        <dbReference type="Proteomes" id="UP000822476"/>
    </source>
</evidence>
<evidence type="ECO:0000313" key="1">
    <source>
        <dbReference type="EMBL" id="KAF7258253.1"/>
    </source>
</evidence>
<dbReference type="EMBL" id="JTDE01001846">
    <property type="protein sequence ID" value="KAF7258253.1"/>
    <property type="molecule type" value="Genomic_DNA"/>
</dbReference>
<dbReference type="OrthoDB" id="10333372at2759"/>
<keyword evidence="2" id="KW-1185">Reference proteome</keyword>
<protein>
    <submittedName>
        <fullName evidence="1">Uncharacterized protein</fullName>
    </submittedName>
</protein>
<name>A0A8S9YYR5_9TREM</name>